<name>A0A7W8FWJ7_9FIRM</name>
<protein>
    <submittedName>
        <fullName evidence="1">Uncharacterized protein</fullName>
    </submittedName>
</protein>
<dbReference type="Proteomes" id="UP000521313">
    <property type="component" value="Unassembled WGS sequence"/>
</dbReference>
<organism evidence="1 2">
    <name type="scientific">Faecalicoccus acidiformans</name>
    <dbReference type="NCBI Taxonomy" id="915173"/>
    <lineage>
        <taxon>Bacteria</taxon>
        <taxon>Bacillati</taxon>
        <taxon>Bacillota</taxon>
        <taxon>Erysipelotrichia</taxon>
        <taxon>Erysipelotrichales</taxon>
        <taxon>Erysipelotrichaceae</taxon>
        <taxon>Faecalicoccus</taxon>
    </lineage>
</organism>
<evidence type="ECO:0000313" key="1">
    <source>
        <dbReference type="EMBL" id="MBB5184298.1"/>
    </source>
</evidence>
<gene>
    <name evidence="1" type="ORF">HNQ43_000333</name>
</gene>
<accession>A0A7W8FWJ7</accession>
<reference evidence="1 2" key="1">
    <citation type="submission" date="2020-08" db="EMBL/GenBank/DDBJ databases">
        <title>Genomic Encyclopedia of Type Strains, Phase IV (KMG-IV): sequencing the most valuable type-strain genomes for metagenomic binning, comparative biology and taxonomic classification.</title>
        <authorList>
            <person name="Goeker M."/>
        </authorList>
    </citation>
    <scope>NUCLEOTIDE SEQUENCE [LARGE SCALE GENOMIC DNA]</scope>
    <source>
        <strain evidence="1 2">DSM 26963</strain>
    </source>
</reference>
<dbReference type="AlphaFoldDB" id="A0A7W8FWJ7"/>
<dbReference type="EMBL" id="JACHHD010000002">
    <property type="protein sequence ID" value="MBB5184298.1"/>
    <property type="molecule type" value="Genomic_DNA"/>
</dbReference>
<dbReference type="RefSeq" id="WP_183374153.1">
    <property type="nucleotide sequence ID" value="NZ_JACHHD010000002.1"/>
</dbReference>
<evidence type="ECO:0000313" key="2">
    <source>
        <dbReference type="Proteomes" id="UP000521313"/>
    </source>
</evidence>
<sequence length="188" mass="20880">MEQIKKEKIENRKNLLCGGYKKSLRIFFTLGIATTLAFGLTGCGNSEAPAEEAEVTEEVETEENNTQEIIGEDSTDTLTIDELLAGIGSDDILDAFDNQKALDLIANWMEQNGYHVINTEFVAEAPICDAYSVLRSDGSLINVRIELSLGYGGVYNIYVTDKDDERINTFQMNELPSALKLNELIEEN</sequence>
<comment type="caution">
    <text evidence="1">The sequence shown here is derived from an EMBL/GenBank/DDBJ whole genome shotgun (WGS) entry which is preliminary data.</text>
</comment>
<proteinExistence type="predicted"/>